<dbReference type="OrthoDB" id="4462506at2"/>
<dbReference type="Pfam" id="PF10936">
    <property type="entry name" value="DUF2617"/>
    <property type="match status" value="1"/>
</dbReference>
<name>D3Q8W5_STANL</name>
<dbReference type="eggNOG" id="ENOG5032ZD0">
    <property type="taxonomic scope" value="Bacteria"/>
</dbReference>
<dbReference type="RefSeq" id="WP_013016145.1">
    <property type="nucleotide sequence ID" value="NC_013947.1"/>
</dbReference>
<reference evidence="1 2" key="1">
    <citation type="journal article" date="2009" name="Stand. Genomic Sci.">
        <title>Complete genome sequence of Stackebrandtia nassauensis type strain (LLR-40K-21).</title>
        <authorList>
            <person name="Munk C."/>
            <person name="Lapidus A."/>
            <person name="Copeland A."/>
            <person name="Jando M."/>
            <person name="Mayilraj S."/>
            <person name="Glavina Del Rio T."/>
            <person name="Nolan M."/>
            <person name="Chen F."/>
            <person name="Lucas S."/>
            <person name="Tice H."/>
            <person name="Cheng J.F."/>
            <person name="Han C."/>
            <person name="Detter J.C."/>
            <person name="Bruce D."/>
            <person name="Goodwin L."/>
            <person name="Chain P."/>
            <person name="Pitluck S."/>
            <person name="Goker M."/>
            <person name="Ovchinikova G."/>
            <person name="Pati A."/>
            <person name="Ivanova N."/>
            <person name="Mavromatis K."/>
            <person name="Chen A."/>
            <person name="Palaniappan K."/>
            <person name="Land M."/>
            <person name="Hauser L."/>
            <person name="Chang Y.J."/>
            <person name="Jeffries C.D."/>
            <person name="Bristow J."/>
            <person name="Eisen J.A."/>
            <person name="Markowitz V."/>
            <person name="Hugenholtz P."/>
            <person name="Kyrpides N.C."/>
            <person name="Klenk H.P."/>
        </authorList>
    </citation>
    <scope>NUCLEOTIDE SEQUENCE [LARGE SCALE GENOMIC DNA]</scope>
    <source>
        <strain evidence="2">DSM 44728 / CIP 108903 / NRRL B-16338 / NBRC 102104 / LLR-40K-21</strain>
    </source>
</reference>
<protein>
    <recommendedName>
        <fullName evidence="3">DUF2617 domain-containing protein</fullName>
    </recommendedName>
</protein>
<accession>D3Q8W5</accession>
<evidence type="ECO:0008006" key="3">
    <source>
        <dbReference type="Google" id="ProtNLM"/>
    </source>
</evidence>
<organism evidence="1 2">
    <name type="scientific">Stackebrandtia nassauensis (strain DSM 44728 / CIP 108903 / NRRL B-16338 / NBRC 102104 / LLR-40K-21)</name>
    <dbReference type="NCBI Taxonomy" id="446470"/>
    <lineage>
        <taxon>Bacteria</taxon>
        <taxon>Bacillati</taxon>
        <taxon>Actinomycetota</taxon>
        <taxon>Actinomycetes</taxon>
        <taxon>Glycomycetales</taxon>
        <taxon>Glycomycetaceae</taxon>
        <taxon>Stackebrandtia</taxon>
    </lineage>
</organism>
<dbReference type="EMBL" id="CP001778">
    <property type="protein sequence ID" value="ADD40574.1"/>
    <property type="molecule type" value="Genomic_DNA"/>
</dbReference>
<dbReference type="InterPro" id="IPR024486">
    <property type="entry name" value="DUF2617"/>
</dbReference>
<keyword evidence="2" id="KW-1185">Reference proteome</keyword>
<dbReference type="Proteomes" id="UP000000844">
    <property type="component" value="Chromosome"/>
</dbReference>
<proteinExistence type="predicted"/>
<dbReference type="KEGG" id="sna:Snas_0863"/>
<evidence type="ECO:0000313" key="1">
    <source>
        <dbReference type="EMBL" id="ADD40574.1"/>
    </source>
</evidence>
<dbReference type="STRING" id="446470.Snas_0863"/>
<gene>
    <name evidence="1" type="ordered locus">Snas_0863</name>
</gene>
<sequence>MILDLDVPFADSSVNDLRFLDRAPALPVLGALEFPHPVPGGHLTLRLLGASHQAEVWTPEGGVYAETVACLPGEGSPVPASHTTTVGPWSFWFSSQVRALSAEEFSARCAELRSRARDWENTILVGEFPGHPDAMTFLDASSQLPGYGRGWSTVHCYPEEQRMVLTHTVAMPVTEPAFPH</sequence>
<dbReference type="AlphaFoldDB" id="D3Q8W5"/>
<dbReference type="HOGENOM" id="CLU_100609_0_0_11"/>
<evidence type="ECO:0000313" key="2">
    <source>
        <dbReference type="Proteomes" id="UP000000844"/>
    </source>
</evidence>